<dbReference type="OrthoDB" id="8194935at2759"/>
<proteinExistence type="predicted"/>
<keyword evidence="2" id="KW-0732">Signal</keyword>
<evidence type="ECO:0000256" key="1">
    <source>
        <dbReference type="SAM" id="MobiDB-lite"/>
    </source>
</evidence>
<comment type="caution">
    <text evidence="3">The sequence shown here is derived from an EMBL/GenBank/DDBJ whole genome shotgun (WGS) entry which is preliminary data.</text>
</comment>
<protein>
    <submittedName>
        <fullName evidence="3">Uncharacterized protein</fullName>
    </submittedName>
</protein>
<dbReference type="Proteomes" id="UP000299102">
    <property type="component" value="Unassembled WGS sequence"/>
</dbReference>
<dbReference type="InterPro" id="IPR005312">
    <property type="entry name" value="DUF1759"/>
</dbReference>
<evidence type="ECO:0000313" key="3">
    <source>
        <dbReference type="EMBL" id="GBP95512.1"/>
    </source>
</evidence>
<dbReference type="Pfam" id="PF03564">
    <property type="entry name" value="DUF1759"/>
    <property type="match status" value="1"/>
</dbReference>
<accession>A0A4C2A6T1</accession>
<dbReference type="EMBL" id="BGZK01002642">
    <property type="protein sequence ID" value="GBP95512.1"/>
    <property type="molecule type" value="Genomic_DNA"/>
</dbReference>
<feature type="compositionally biased region" description="Acidic residues" evidence="1">
    <location>
        <begin position="27"/>
        <end position="37"/>
    </location>
</feature>
<feature type="region of interest" description="Disordered" evidence="1">
    <location>
        <begin position="27"/>
        <end position="60"/>
    </location>
</feature>
<keyword evidence="4" id="KW-1185">Reference proteome</keyword>
<dbReference type="PANTHER" id="PTHR22954">
    <property type="entry name" value="RETROVIRAL PROTEASE-RELATED"/>
    <property type="match status" value="1"/>
</dbReference>
<feature type="signal peptide" evidence="2">
    <location>
        <begin position="1"/>
        <end position="18"/>
    </location>
</feature>
<evidence type="ECO:0000313" key="4">
    <source>
        <dbReference type="Proteomes" id="UP000299102"/>
    </source>
</evidence>
<dbReference type="AlphaFoldDB" id="A0A4C2A6T1"/>
<organism evidence="3 4">
    <name type="scientific">Eumeta variegata</name>
    <name type="common">Bagworm moth</name>
    <name type="synonym">Eumeta japonica</name>
    <dbReference type="NCBI Taxonomy" id="151549"/>
    <lineage>
        <taxon>Eukaryota</taxon>
        <taxon>Metazoa</taxon>
        <taxon>Ecdysozoa</taxon>
        <taxon>Arthropoda</taxon>
        <taxon>Hexapoda</taxon>
        <taxon>Insecta</taxon>
        <taxon>Pterygota</taxon>
        <taxon>Neoptera</taxon>
        <taxon>Endopterygota</taxon>
        <taxon>Lepidoptera</taxon>
        <taxon>Glossata</taxon>
        <taxon>Ditrysia</taxon>
        <taxon>Tineoidea</taxon>
        <taxon>Psychidae</taxon>
        <taxon>Oiketicinae</taxon>
        <taxon>Eumeta</taxon>
    </lineage>
</organism>
<reference evidence="3 4" key="1">
    <citation type="journal article" date="2019" name="Commun. Biol.">
        <title>The bagworm genome reveals a unique fibroin gene that provides high tensile strength.</title>
        <authorList>
            <person name="Kono N."/>
            <person name="Nakamura H."/>
            <person name="Ohtoshi R."/>
            <person name="Tomita M."/>
            <person name="Numata K."/>
            <person name="Arakawa K."/>
        </authorList>
    </citation>
    <scope>NUCLEOTIDE SEQUENCE [LARGE SCALE GENOMIC DNA]</scope>
</reference>
<feature type="chain" id="PRO_5020038139" evidence="2">
    <location>
        <begin position="19"/>
        <end position="246"/>
    </location>
</feature>
<dbReference type="PANTHER" id="PTHR22954:SF3">
    <property type="entry name" value="PROTEIN CBG08539"/>
    <property type="match status" value="1"/>
</dbReference>
<gene>
    <name evidence="3" type="ORF">EVAR_70623_1</name>
</gene>
<evidence type="ECO:0000256" key="2">
    <source>
        <dbReference type="SAM" id="SignalP"/>
    </source>
</evidence>
<name>A0A4C2A6T1_EUMVA</name>
<sequence length="246" mass="27586">MAALKCLFLASAVLLVVAAVSDISYDEGEFSEEDDPSEREGRISQTRSRARNCGGAESEDITQKDERNALLAWNPDAAKPTYDNLPAFEELYCIVRHKYEEIISQKNIQKTKYSHTATRKTQKLPPLELKSFDGEPENWPIFYETFRSIIHENNDLNDGERVQYLVAKLTGKAQTHKPAVVLETAVAAESEDITQKGHAYGAVEKNNAEYTAPWIATVLFRSANLPPAFETESCSLCGHMYEFSIS</sequence>